<comment type="caution">
    <text evidence="1">The sequence shown here is derived from an EMBL/GenBank/DDBJ whole genome shotgun (WGS) entry which is preliminary data.</text>
</comment>
<sequence>MSQSQHWQPQFCGSAGVYMYPQKPFPDYSEGMVIDYRMRTGRIGKNYMTIMAILLGSQLVNDINEDRATCVHIFLAACISARMRGCCFTLIHVDQTFTPFEAGIRGMILFEIVPEGSAVTRMGDDSVYATTVVNMCDLLKLQKRFERIYGSHVQDWAFCVHGPDIFYNSVSSDGIELAYLLTDSIPAIRMEMQHA</sequence>
<accession>A0A2V0RM70</accession>
<name>A0A2V0RM70_9ZZZZ</name>
<protein>
    <submittedName>
        <fullName evidence="1">Uncharacterized protein</fullName>
    </submittedName>
</protein>
<organism evidence="1">
    <name type="scientific">viral metagenome</name>
    <dbReference type="NCBI Taxonomy" id="1070528"/>
    <lineage>
        <taxon>unclassified sequences</taxon>
        <taxon>metagenomes</taxon>
        <taxon>organismal metagenomes</taxon>
    </lineage>
</organism>
<evidence type="ECO:0000313" key="1">
    <source>
        <dbReference type="EMBL" id="GBH22030.1"/>
    </source>
</evidence>
<dbReference type="AlphaFoldDB" id="A0A2V0RM70"/>
<dbReference type="EMBL" id="BDQA01000554">
    <property type="protein sequence ID" value="GBH22030.1"/>
    <property type="molecule type" value="Genomic_RNA"/>
</dbReference>
<proteinExistence type="predicted"/>
<reference evidence="1" key="1">
    <citation type="submission" date="2017-04" db="EMBL/GenBank/DDBJ databases">
        <title>Unveiling RNA virosphere associated with marine microorganisms.</title>
        <authorList>
            <person name="Urayama S."/>
            <person name="Takaki Y."/>
            <person name="Nishi S."/>
            <person name="Yoshida Y."/>
            <person name="Deguchi S."/>
            <person name="Takai K."/>
            <person name="Nunoura T."/>
        </authorList>
    </citation>
    <scope>NUCLEOTIDE SEQUENCE</scope>
</reference>